<dbReference type="Pfam" id="PF00482">
    <property type="entry name" value="T2SSF"/>
    <property type="match status" value="2"/>
</dbReference>
<evidence type="ECO:0000256" key="2">
    <source>
        <dbReference type="ARBA" id="ARBA00022475"/>
    </source>
</evidence>
<evidence type="ECO:0000256" key="3">
    <source>
        <dbReference type="ARBA" id="ARBA00022692"/>
    </source>
</evidence>
<evidence type="ECO:0000259" key="7">
    <source>
        <dbReference type="Pfam" id="PF00482"/>
    </source>
</evidence>
<dbReference type="Proteomes" id="UP000076770">
    <property type="component" value="Chromosome i"/>
</dbReference>
<dbReference type="PANTHER" id="PTHR35402:SF1">
    <property type="entry name" value="TYPE II SECRETION SYSTEM PROTEIN GSPF DOMAIN-CONTAINING PROTEIN"/>
    <property type="match status" value="1"/>
</dbReference>
<dbReference type="GO" id="GO:0005886">
    <property type="term" value="C:plasma membrane"/>
    <property type="evidence" value="ECO:0007669"/>
    <property type="project" value="UniProtKB-SubCell"/>
</dbReference>
<dbReference type="AlphaFoldDB" id="A0A157T545"/>
<keyword evidence="3 6" id="KW-0812">Transmembrane</keyword>
<feature type="transmembrane region" description="Helical" evidence="6">
    <location>
        <begin position="323"/>
        <end position="344"/>
    </location>
</feature>
<dbReference type="PANTHER" id="PTHR35402">
    <property type="entry name" value="INTEGRAL MEMBRANE PROTEIN-RELATED"/>
    <property type="match status" value="1"/>
</dbReference>
<name>A0A157T545_SACSO</name>
<reference evidence="9" key="1">
    <citation type="submission" date="2016-04" db="EMBL/GenBank/DDBJ databases">
        <authorList>
            <person name="Shah S.A."/>
            <person name="Garrett R.A."/>
        </authorList>
    </citation>
    <scope>NUCLEOTIDE SEQUENCE [LARGE SCALE GENOMIC DNA]</scope>
    <source>
        <strain evidence="9">ATCC 35091 / DSM 1616 / JCM 8930 / NBRC 15331 / P1</strain>
    </source>
</reference>
<evidence type="ECO:0000256" key="1">
    <source>
        <dbReference type="ARBA" id="ARBA00004651"/>
    </source>
</evidence>
<gene>
    <name evidence="8" type="ORF">SSOP1_2802</name>
</gene>
<proteinExistence type="predicted"/>
<evidence type="ECO:0000256" key="6">
    <source>
        <dbReference type="SAM" id="Phobius"/>
    </source>
</evidence>
<keyword evidence="4 6" id="KW-1133">Transmembrane helix</keyword>
<feature type="transmembrane region" description="Helical" evidence="6">
    <location>
        <begin position="173"/>
        <end position="191"/>
    </location>
</feature>
<feature type="transmembrane region" description="Helical" evidence="6">
    <location>
        <begin position="633"/>
        <end position="657"/>
    </location>
</feature>
<dbReference type="PATRIC" id="fig|2287.9.peg.2939"/>
<feature type="domain" description="Type II secretion system protein GspF" evidence="7">
    <location>
        <begin position="214"/>
        <end position="342"/>
    </location>
</feature>
<dbReference type="InterPro" id="IPR018076">
    <property type="entry name" value="T2SS_GspF_dom"/>
</dbReference>
<feature type="transmembrane region" description="Helical" evidence="6">
    <location>
        <begin position="548"/>
        <end position="577"/>
    </location>
</feature>
<evidence type="ECO:0000313" key="8">
    <source>
        <dbReference type="EMBL" id="SAI86356.1"/>
    </source>
</evidence>
<feature type="transmembrane region" description="Helical" evidence="6">
    <location>
        <begin position="12"/>
        <end position="37"/>
    </location>
</feature>
<organism evidence="8 9">
    <name type="scientific">Saccharolobus solfataricus</name>
    <name type="common">Sulfolobus solfataricus</name>
    <dbReference type="NCBI Taxonomy" id="2287"/>
    <lineage>
        <taxon>Archaea</taxon>
        <taxon>Thermoproteota</taxon>
        <taxon>Thermoprotei</taxon>
        <taxon>Sulfolobales</taxon>
        <taxon>Sulfolobaceae</taxon>
        <taxon>Saccharolobus</taxon>
    </lineage>
</organism>
<protein>
    <submittedName>
        <fullName evidence="8">Type II secretion system protein</fullName>
    </submittedName>
</protein>
<keyword evidence="2" id="KW-1003">Cell membrane</keyword>
<dbReference type="InterPro" id="IPR056569">
    <property type="entry name" value="ArlJ-like"/>
</dbReference>
<feature type="transmembrane region" description="Helical" evidence="6">
    <location>
        <begin position="63"/>
        <end position="87"/>
    </location>
</feature>
<accession>A0A157T545</accession>
<feature type="transmembrane region" description="Helical" evidence="6">
    <location>
        <begin position="350"/>
        <end position="369"/>
    </location>
</feature>
<dbReference type="EMBL" id="LT549890">
    <property type="protein sequence ID" value="SAI86356.1"/>
    <property type="molecule type" value="Genomic_DNA"/>
</dbReference>
<feature type="transmembrane region" description="Helical" evidence="6">
    <location>
        <begin position="151"/>
        <end position="167"/>
    </location>
</feature>
<evidence type="ECO:0000256" key="4">
    <source>
        <dbReference type="ARBA" id="ARBA00022989"/>
    </source>
</evidence>
<comment type="subcellular location">
    <subcellularLocation>
        <location evidence="1">Cell membrane</location>
        <topology evidence="1">Multi-pass membrane protein</topology>
    </subcellularLocation>
</comment>
<evidence type="ECO:0000256" key="5">
    <source>
        <dbReference type="ARBA" id="ARBA00023136"/>
    </source>
</evidence>
<keyword evidence="5 6" id="KW-0472">Membrane</keyword>
<sequence>MVIRVTERRVKLASIISYDFLFLVLLSGLLNLIITIFRERLLYVLSSFFQYIVSNPSVALGDALGFIFVLQALLLGLFIGGIVILSISFTINLTRIRSEYEEGVPLSTILRSRIITSSRLGIIANWISERSKRYINASADLESPTEVGVRYVAYFLVSLLVVIPVSLALSIALLSPLPFLLIFFPLTFIFYPEQKYKSRAREIRDDIQDEIPFFVTLITIINASGTTIYEGMRKILQFPIFKAMKKEALLIIRDIEFFGKSPLDALEHRSRLTLNRDYSWFLAGYSSIIRSGGDIEAYLFQKAREFLNWLQFRWRFYSERTSFLGELIVILFLIFPMFLIALAFFTSGAVISFLLIIPILFGTILYTITANNRPRYMDSIGLTKLQLLIGFIAALLTAGVIEIFLDEIYYAIGLGLLSFSLASTIFMYNQIREINDVENSLPQFLRDITEFRKIGYDLSRAIKTLAEEKRYRREFNRVLNEITKQDSMGIPITRAKINTRSWLGKFSLTTVQILIESGAVRPDLLEYLTEFTLNFIQSKKEAFSRMRAYQVLGILTPLLLIATILIAIVIIDSFTIVTLPTNTVGLPQFPNIISQFILSPVILAEMFIFILMSTFAIGLLVTKALYGTVQYMIMPAIGLTLAVLSIHFFSVIEPIILKFFSI</sequence>
<feature type="transmembrane region" description="Helical" evidence="6">
    <location>
        <begin position="597"/>
        <end position="621"/>
    </location>
</feature>
<feature type="transmembrane region" description="Helical" evidence="6">
    <location>
        <begin position="408"/>
        <end position="428"/>
    </location>
</feature>
<feature type="transmembrane region" description="Helical" evidence="6">
    <location>
        <begin position="381"/>
        <end position="402"/>
    </location>
</feature>
<evidence type="ECO:0000313" key="9">
    <source>
        <dbReference type="Proteomes" id="UP000076770"/>
    </source>
</evidence>
<feature type="domain" description="Type II secretion system protein GspF" evidence="7">
    <location>
        <begin position="444"/>
        <end position="566"/>
    </location>
</feature>